<sequence>MNEILELKPKFLYEDFNASNGSINIPKNSEPVKLDDLISLKNDLENVCLFWSKNQANFNPIVSAYYKRVIAKSNRIKGLFKNSLDENNELIVGSKFYKEDNFQKQVITYCVSFKDLNKALENLNNIIKIVKKNFSNGLTHQIIEQINQNKYQKIFDSNDNQISKTKFVSIIVDAYYLNTLKVDNDIKKVSNNSIITLYDTKTKLEDIFKWLNININRIRKIDETTFWASPEVYEIFQLKAPYLVSMSVSDLVKMDYDYDTKKTKVIVSESMTIPDPTNEPIIGVIDTLFSKDVYFSKWVEYEQKVDKNIEISDNDYDHGTAVSSIIVDGPSINPKLDDGCGRFRVRHFGIATASYFSTLTFLKTLEEIISLNKDIKVWNLCLGSKDEINENYISIEAALIDRLQYEYDVIFVICGTNKSNDSNIVKIGSPADSINGLVVNSVDFKNKPTTYSRTGPVLSFFNKPDVSYYGGSIEEPIYVFTQNNKLEKFGTSFATPWISRKLAYLIHIIGFTKEIAKALIIDSACNWNMDFKDKNVLGYGVVPIHINDILKTPKDEIKLIINGINEKYNTYNNNFLIPTHNDKFPFICKATLCYFADCNRQQGIDYTNTELSIKFGRIKKDKNNKIEIDDINENKQDTDQYVYEKEARDWYRKWDNVKHIKEKLYTNKNQKRRLKKLFNSSNWGISIKTKKRTNLKNKRQINFGLVITLKEINGVNRIDEFIKLWTSNFHPYIVRRINIENSVQNYLKNFEELEFE</sequence>
<proteinExistence type="predicted"/>
<name>A0A654IHQ9_9MOLU</name>
<dbReference type="AlphaFoldDB" id="A0A654IHQ9"/>
<dbReference type="InterPro" id="IPR000209">
    <property type="entry name" value="Peptidase_S8/S53_dom"/>
</dbReference>
<accession>A0A654IHQ9</accession>
<evidence type="ECO:0000313" key="2">
    <source>
        <dbReference type="EMBL" id="VZR97466.1"/>
    </source>
</evidence>
<dbReference type="GO" id="GO:0006508">
    <property type="term" value="P:proteolysis"/>
    <property type="evidence" value="ECO:0007669"/>
    <property type="project" value="InterPro"/>
</dbReference>
<organism evidence="2">
    <name type="scientific">Mycoplasma feriruminatoris</name>
    <dbReference type="NCBI Taxonomy" id="1179777"/>
    <lineage>
        <taxon>Bacteria</taxon>
        <taxon>Bacillati</taxon>
        <taxon>Mycoplasmatota</taxon>
        <taxon>Mollicutes</taxon>
        <taxon>Mycoplasmataceae</taxon>
        <taxon>Mycoplasma</taxon>
    </lineage>
</organism>
<dbReference type="EMBL" id="LR739235">
    <property type="protein sequence ID" value="VZR97466.1"/>
    <property type="molecule type" value="Genomic_DNA"/>
</dbReference>
<dbReference type="InterPro" id="IPR034074">
    <property type="entry name" value="Y4bN_pept_dom"/>
</dbReference>
<feature type="domain" description="Peptidase S8/S53" evidence="1">
    <location>
        <begin position="279"/>
        <end position="540"/>
    </location>
</feature>
<evidence type="ECO:0000259" key="1">
    <source>
        <dbReference type="Pfam" id="PF00082"/>
    </source>
</evidence>
<dbReference type="InterPro" id="IPR036852">
    <property type="entry name" value="Peptidase_S8/S53_dom_sf"/>
</dbReference>
<dbReference type="SUPFAM" id="SSF52743">
    <property type="entry name" value="Subtilisin-like"/>
    <property type="match status" value="1"/>
</dbReference>
<dbReference type="Pfam" id="PF00082">
    <property type="entry name" value="Peptidase_S8"/>
    <property type="match status" value="1"/>
</dbReference>
<protein>
    <recommendedName>
        <fullName evidence="1">Peptidase S8/S53 domain-containing protein</fullName>
    </recommendedName>
</protein>
<dbReference type="GO" id="GO:0004252">
    <property type="term" value="F:serine-type endopeptidase activity"/>
    <property type="evidence" value="ECO:0007669"/>
    <property type="project" value="InterPro"/>
</dbReference>
<gene>
    <name evidence="2" type="ORF">MF5295_00325</name>
</gene>
<dbReference type="CDD" id="cd04847">
    <property type="entry name" value="Peptidases_S8_Subtilisin_like_2"/>
    <property type="match status" value="1"/>
</dbReference>
<dbReference type="Gene3D" id="3.40.50.200">
    <property type="entry name" value="Peptidase S8/S53 domain"/>
    <property type="match status" value="1"/>
</dbReference>
<reference evidence="2" key="1">
    <citation type="submission" date="2019-11" db="EMBL/GenBank/DDBJ databases">
        <authorList>
            <person name="Falquet L."/>
            <person name="Falquet L."/>
        </authorList>
    </citation>
    <scope>NUCLEOTIDE SEQUENCE</scope>
    <source>
        <strain evidence="2">8756-13</strain>
    </source>
</reference>